<dbReference type="Proteomes" id="UP000219281">
    <property type="component" value="Unassembled WGS sequence"/>
</dbReference>
<evidence type="ECO:0000313" key="2">
    <source>
        <dbReference type="EMBL" id="SOD15195.1"/>
    </source>
</evidence>
<accession>A0A285ZZX1</accession>
<dbReference type="OrthoDB" id="657299at2"/>
<gene>
    <name evidence="2" type="ORF">SAMN06297358_2172</name>
</gene>
<protein>
    <recommendedName>
        <fullName evidence="4">Outer membrane protein beta-barrel domain-containing protein</fullName>
    </recommendedName>
</protein>
<dbReference type="EMBL" id="OCMT01000002">
    <property type="protein sequence ID" value="SOD15195.1"/>
    <property type="molecule type" value="Genomic_DNA"/>
</dbReference>
<sequence length="180" mass="19440">MNYKLFASLFFIVVSISFTAQSQQVRIGFAPEINLPTGNASSISGIGFGGALKAEIAIAEKYAITANGGYNLFLTKRKLGTKLANIEAIPVKLGFKHYPSQDFYIEGQAGAAFHMGASSRTSFVWSPGLGTYFKTGSSNNKLEFGLRYEAWTNTSYGATSTLKTTSFSFIGLKLGYVFGM</sequence>
<organism evidence="2 3">
    <name type="scientific">Pedobacter xixiisoli</name>
    <dbReference type="NCBI Taxonomy" id="1476464"/>
    <lineage>
        <taxon>Bacteria</taxon>
        <taxon>Pseudomonadati</taxon>
        <taxon>Bacteroidota</taxon>
        <taxon>Sphingobacteriia</taxon>
        <taxon>Sphingobacteriales</taxon>
        <taxon>Sphingobacteriaceae</taxon>
        <taxon>Pedobacter</taxon>
    </lineage>
</organism>
<dbReference type="RefSeq" id="WP_097131740.1">
    <property type="nucleotide sequence ID" value="NZ_OCMT01000002.1"/>
</dbReference>
<keyword evidence="1" id="KW-0732">Signal</keyword>
<evidence type="ECO:0000256" key="1">
    <source>
        <dbReference type="SAM" id="SignalP"/>
    </source>
</evidence>
<proteinExistence type="predicted"/>
<name>A0A285ZZX1_9SPHI</name>
<evidence type="ECO:0008006" key="4">
    <source>
        <dbReference type="Google" id="ProtNLM"/>
    </source>
</evidence>
<feature type="signal peptide" evidence="1">
    <location>
        <begin position="1"/>
        <end position="22"/>
    </location>
</feature>
<keyword evidence="3" id="KW-1185">Reference proteome</keyword>
<dbReference type="AlphaFoldDB" id="A0A285ZZX1"/>
<reference evidence="3" key="1">
    <citation type="submission" date="2017-09" db="EMBL/GenBank/DDBJ databases">
        <authorList>
            <person name="Varghese N."/>
            <person name="Submissions S."/>
        </authorList>
    </citation>
    <scope>NUCLEOTIDE SEQUENCE [LARGE SCALE GENOMIC DNA]</scope>
    <source>
        <strain evidence="3">CGMCC 1.12803</strain>
    </source>
</reference>
<evidence type="ECO:0000313" key="3">
    <source>
        <dbReference type="Proteomes" id="UP000219281"/>
    </source>
</evidence>
<feature type="chain" id="PRO_5013307177" description="Outer membrane protein beta-barrel domain-containing protein" evidence="1">
    <location>
        <begin position="23"/>
        <end position="180"/>
    </location>
</feature>